<dbReference type="Proteomes" id="UP001374579">
    <property type="component" value="Unassembled WGS sequence"/>
</dbReference>
<feature type="region of interest" description="Disordered" evidence="1">
    <location>
        <begin position="171"/>
        <end position="196"/>
    </location>
</feature>
<feature type="compositionally biased region" description="Basic and acidic residues" evidence="1">
    <location>
        <begin position="100"/>
        <end position="111"/>
    </location>
</feature>
<dbReference type="EMBL" id="JBAMIC010000022">
    <property type="protein sequence ID" value="KAK7091835.1"/>
    <property type="molecule type" value="Genomic_DNA"/>
</dbReference>
<evidence type="ECO:0000256" key="1">
    <source>
        <dbReference type="SAM" id="MobiDB-lite"/>
    </source>
</evidence>
<evidence type="ECO:0000313" key="2">
    <source>
        <dbReference type="EMBL" id="KAK7091835.1"/>
    </source>
</evidence>
<sequence length="265" mass="30590">MGSGPSKDQKGKDTARDGKSEKPVANVNNQSSRSNPLPQQQQPAQTTFITQSEDTLEDRNNSWNDSSRNQNDRGGGEIGRSNDYDRFPAAEEQTTQSRVWRPDQESQRELNEVLQIPTDNNRYSNRPVNTVNPVRQEDLPETYAQRKQRQQYTVNQQMLIRQKTIYRDPKAWEQEGEEEEEMHSGSTGFDPNKFRSVNFGQATNQKRTIFTTSGNQDNSVQYMPGQRDNMDEFDVTSRRQQTSEDLPRYNASEQDLMASLERELL</sequence>
<dbReference type="AlphaFoldDB" id="A0AAN9G2R7"/>
<evidence type="ECO:0000313" key="3">
    <source>
        <dbReference type="Proteomes" id="UP001374579"/>
    </source>
</evidence>
<keyword evidence="3" id="KW-1185">Reference proteome</keyword>
<protein>
    <submittedName>
        <fullName evidence="2">Uncharacterized protein</fullName>
    </submittedName>
</protein>
<comment type="caution">
    <text evidence="2">The sequence shown here is derived from an EMBL/GenBank/DDBJ whole genome shotgun (WGS) entry which is preliminary data.</text>
</comment>
<name>A0AAN9G2R7_9CAEN</name>
<feature type="compositionally biased region" description="Polar residues" evidence="1">
    <location>
        <begin position="208"/>
        <end position="221"/>
    </location>
</feature>
<feature type="compositionally biased region" description="Basic and acidic residues" evidence="1">
    <location>
        <begin position="70"/>
        <end position="89"/>
    </location>
</feature>
<feature type="compositionally biased region" description="Polar residues" evidence="1">
    <location>
        <begin position="26"/>
        <end position="35"/>
    </location>
</feature>
<gene>
    <name evidence="2" type="ORF">V1264_009468</name>
</gene>
<feature type="region of interest" description="Disordered" evidence="1">
    <location>
        <begin position="1"/>
        <end position="131"/>
    </location>
</feature>
<feature type="region of interest" description="Disordered" evidence="1">
    <location>
        <begin position="208"/>
        <end position="265"/>
    </location>
</feature>
<feature type="compositionally biased region" description="Polar residues" evidence="1">
    <location>
        <begin position="117"/>
        <end position="131"/>
    </location>
</feature>
<organism evidence="2 3">
    <name type="scientific">Littorina saxatilis</name>
    <dbReference type="NCBI Taxonomy" id="31220"/>
    <lineage>
        <taxon>Eukaryota</taxon>
        <taxon>Metazoa</taxon>
        <taxon>Spiralia</taxon>
        <taxon>Lophotrochozoa</taxon>
        <taxon>Mollusca</taxon>
        <taxon>Gastropoda</taxon>
        <taxon>Caenogastropoda</taxon>
        <taxon>Littorinimorpha</taxon>
        <taxon>Littorinoidea</taxon>
        <taxon>Littorinidae</taxon>
        <taxon>Littorina</taxon>
    </lineage>
</organism>
<feature type="compositionally biased region" description="Basic and acidic residues" evidence="1">
    <location>
        <begin position="235"/>
        <end position="247"/>
    </location>
</feature>
<accession>A0AAN9G2R7</accession>
<feature type="compositionally biased region" description="Basic and acidic residues" evidence="1">
    <location>
        <begin position="7"/>
        <end position="22"/>
    </location>
</feature>
<reference evidence="2 3" key="1">
    <citation type="submission" date="2024-02" db="EMBL/GenBank/DDBJ databases">
        <title>Chromosome-scale genome assembly of the rough periwinkle Littorina saxatilis.</title>
        <authorList>
            <person name="De Jode A."/>
            <person name="Faria R."/>
            <person name="Formenti G."/>
            <person name="Sims Y."/>
            <person name="Smith T.P."/>
            <person name="Tracey A."/>
            <person name="Wood J.M.D."/>
            <person name="Zagrodzka Z.B."/>
            <person name="Johannesson K."/>
            <person name="Butlin R.K."/>
            <person name="Leder E.H."/>
        </authorList>
    </citation>
    <scope>NUCLEOTIDE SEQUENCE [LARGE SCALE GENOMIC DNA]</scope>
    <source>
        <strain evidence="2">Snail1</strain>
        <tissue evidence="2">Muscle</tissue>
    </source>
</reference>
<proteinExistence type="predicted"/>
<feature type="compositionally biased region" description="Low complexity" evidence="1">
    <location>
        <begin position="36"/>
        <end position="51"/>
    </location>
</feature>